<evidence type="ECO:0000313" key="3">
    <source>
        <dbReference type="EMBL" id="MBP0437614.1"/>
    </source>
</evidence>
<dbReference type="EMBL" id="JAGIYY010000001">
    <property type="protein sequence ID" value="MBP0437614.1"/>
    <property type="molecule type" value="Genomic_DNA"/>
</dbReference>
<comment type="caution">
    <text evidence="3">The sequence shown here is derived from an EMBL/GenBank/DDBJ whole genome shotgun (WGS) entry which is preliminary data.</text>
</comment>
<feature type="transmembrane region" description="Helical" evidence="1">
    <location>
        <begin position="21"/>
        <end position="41"/>
    </location>
</feature>
<evidence type="ECO:0000313" key="4">
    <source>
        <dbReference type="Proteomes" id="UP000666240"/>
    </source>
</evidence>
<protein>
    <recommendedName>
        <fullName evidence="2">VWFA domain-containing protein</fullName>
    </recommendedName>
</protein>
<evidence type="ECO:0000259" key="2">
    <source>
        <dbReference type="PROSITE" id="PS50234"/>
    </source>
</evidence>
<dbReference type="RefSeq" id="WP_209333609.1">
    <property type="nucleotide sequence ID" value="NZ_JAGIYY010000001.1"/>
</dbReference>
<dbReference type="PROSITE" id="PS50234">
    <property type="entry name" value="VWFA"/>
    <property type="match status" value="1"/>
</dbReference>
<dbReference type="Proteomes" id="UP000666240">
    <property type="component" value="Unassembled WGS sequence"/>
</dbReference>
<keyword evidence="1" id="KW-1133">Transmembrane helix</keyword>
<organism evidence="3 4">
    <name type="scientific">Tianweitania sediminis</name>
    <dbReference type="NCBI Taxonomy" id="1502156"/>
    <lineage>
        <taxon>Bacteria</taxon>
        <taxon>Pseudomonadati</taxon>
        <taxon>Pseudomonadota</taxon>
        <taxon>Alphaproteobacteria</taxon>
        <taxon>Hyphomicrobiales</taxon>
        <taxon>Phyllobacteriaceae</taxon>
        <taxon>Tianweitania</taxon>
    </lineage>
</organism>
<accession>A0A8J7UFZ3</accession>
<dbReference type="Gene3D" id="3.40.50.410">
    <property type="entry name" value="von Willebrand factor, type A domain"/>
    <property type="match status" value="1"/>
</dbReference>
<keyword evidence="4" id="KW-1185">Reference proteome</keyword>
<dbReference type="InterPro" id="IPR036465">
    <property type="entry name" value="vWFA_dom_sf"/>
</dbReference>
<dbReference type="SUPFAM" id="SSF53300">
    <property type="entry name" value="vWA-like"/>
    <property type="match status" value="1"/>
</dbReference>
<reference evidence="3" key="1">
    <citation type="submission" date="2021-03" db="EMBL/GenBank/DDBJ databases">
        <title>Genome sequencing and assembly of Tianweitania sediminis.</title>
        <authorList>
            <person name="Chhetri G."/>
        </authorList>
    </citation>
    <scope>NUCLEOTIDE SEQUENCE</scope>
    <source>
        <strain evidence="3">Z8</strain>
    </source>
</reference>
<proteinExistence type="predicted"/>
<sequence length="453" mass="48589">MVTFKTFAKTCRAFSAHKGGTFAVAFAGASAMLLLGLGYAVNVGQIYSAKSALLASLDTAVTSTARGITLGDTTKEEAPDLVRAFLATNAQNSMLRGRDVQLTNLTIDDTARTVSATATVDLAMLFPVFQSGNTQHIEVSSAAVYSDKKIEVVMMLDVTGSMAEKNKLRDLKVAASNAVDTFFSMQDKKKERIRMAMVPYSTAVNAGRLAPSSVFVERSLGDRRGAPSNRAPRLVSNTASEGTCATERKGHYALSDVGPDVAMVNRDFFSKSRAGAECPSVAIVPLTTDSASLKKSIRKFEAAGTTAGHIGIQWSWYLLSSKWNSVLLQPAQPSAYDTKKTGKIAILMTDGLFNVEYSGAKEDDDVFVDNPNSGPARRSKQTAKALCAAMKEQGIEIFTIGFALTSDAKDTLRDCASADSGKTRHYFEAANGQELDDAFQTIARNVERLALTR</sequence>
<dbReference type="InterPro" id="IPR002035">
    <property type="entry name" value="VWF_A"/>
</dbReference>
<evidence type="ECO:0000256" key="1">
    <source>
        <dbReference type="SAM" id="Phobius"/>
    </source>
</evidence>
<dbReference type="AlphaFoldDB" id="A0A8J7UFZ3"/>
<name>A0A8J7UFZ3_9HYPH</name>
<keyword evidence="1" id="KW-0472">Membrane</keyword>
<feature type="domain" description="VWFA" evidence="2">
    <location>
        <begin position="151"/>
        <end position="442"/>
    </location>
</feature>
<gene>
    <name evidence="3" type="ORF">J5Y06_02965</name>
</gene>
<keyword evidence="1" id="KW-0812">Transmembrane</keyword>